<evidence type="ECO:0000313" key="2">
    <source>
        <dbReference type="Proteomes" id="UP001059617"/>
    </source>
</evidence>
<name>A0ABY5VR46_9ACTN</name>
<reference evidence="1" key="1">
    <citation type="submission" date="2021-04" db="EMBL/GenBank/DDBJ databases">
        <authorList>
            <person name="Hartkoorn R.C."/>
            <person name="Beaudoing E."/>
            <person name="Hot D."/>
        </authorList>
    </citation>
    <scope>NUCLEOTIDE SEQUENCE</scope>
    <source>
        <strain evidence="1">NRRL B-16292</strain>
    </source>
</reference>
<gene>
    <name evidence="1" type="ORF">Dfulv_33225</name>
</gene>
<proteinExistence type="predicted"/>
<dbReference type="Proteomes" id="UP001059617">
    <property type="component" value="Chromosome"/>
</dbReference>
<keyword evidence="2" id="KW-1185">Reference proteome</keyword>
<dbReference type="RefSeq" id="WP_259857763.1">
    <property type="nucleotide sequence ID" value="NZ_BAAAST010000064.1"/>
</dbReference>
<protein>
    <submittedName>
        <fullName evidence="1">Uncharacterized protein</fullName>
    </submittedName>
</protein>
<accession>A0ABY5VR46</accession>
<sequence length="40" mass="4224">MTHPKDHEHVERTGVVHPGEVDAAGYLVAEGDDAGLRSVA</sequence>
<organism evidence="1 2">
    <name type="scientific">Dactylosporangium fulvum</name>
    <dbReference type="NCBI Taxonomy" id="53359"/>
    <lineage>
        <taxon>Bacteria</taxon>
        <taxon>Bacillati</taxon>
        <taxon>Actinomycetota</taxon>
        <taxon>Actinomycetes</taxon>
        <taxon>Micromonosporales</taxon>
        <taxon>Micromonosporaceae</taxon>
        <taxon>Dactylosporangium</taxon>
    </lineage>
</organism>
<evidence type="ECO:0000313" key="1">
    <source>
        <dbReference type="EMBL" id="UWP80005.1"/>
    </source>
</evidence>
<dbReference type="EMBL" id="CP073720">
    <property type="protein sequence ID" value="UWP80005.1"/>
    <property type="molecule type" value="Genomic_DNA"/>
</dbReference>
<reference evidence="1" key="2">
    <citation type="submission" date="2022-09" db="EMBL/GenBank/DDBJ databases">
        <title>Biosynthetic gene clusters of Dactylosporangioum fulvum.</title>
        <authorList>
            <person name="Caradec T."/>
        </authorList>
    </citation>
    <scope>NUCLEOTIDE SEQUENCE</scope>
    <source>
        <strain evidence="1">NRRL B-16292</strain>
    </source>
</reference>